<gene>
    <name evidence="5" type="ORF">CHH57_13515</name>
</gene>
<keyword evidence="2" id="KW-0472">Membrane</keyword>
<dbReference type="Pfam" id="PF04536">
    <property type="entry name" value="TPM_phosphatase"/>
    <property type="match status" value="1"/>
</dbReference>
<feature type="domain" description="TPM" evidence="4">
    <location>
        <begin position="39"/>
        <end position="157"/>
    </location>
</feature>
<evidence type="ECO:0000256" key="2">
    <source>
        <dbReference type="SAM" id="Phobius"/>
    </source>
</evidence>
<feature type="transmembrane region" description="Helical" evidence="2">
    <location>
        <begin position="199"/>
        <end position="222"/>
    </location>
</feature>
<evidence type="ECO:0000313" key="5">
    <source>
        <dbReference type="EMBL" id="PAD82706.1"/>
    </source>
</evidence>
<dbReference type="PANTHER" id="PTHR30373">
    <property type="entry name" value="UPF0603 PROTEIN YGCG"/>
    <property type="match status" value="1"/>
</dbReference>
<comment type="caution">
    <text evidence="5">The sequence shown here is derived from an EMBL/GenBank/DDBJ whole genome shotgun (WGS) entry which is preliminary data.</text>
</comment>
<keyword evidence="2" id="KW-0812">Transmembrane</keyword>
<feature type="compositionally biased region" description="Gly residues" evidence="1">
    <location>
        <begin position="263"/>
        <end position="283"/>
    </location>
</feature>
<name>A0A268FBF4_NIACI</name>
<accession>A0A268FBF4</accession>
<evidence type="ECO:0000313" key="6">
    <source>
        <dbReference type="Proteomes" id="UP000216961"/>
    </source>
</evidence>
<sequence>MRKILRNYSSLLFIALAIFTLFSGSAVSAASENQTEYIFDDAQLLTDSEKTELESLAEELGEETETALLILTLDGTDGKKIKRYVQDYYDEEAPGYDQPHGNTAILAIDMEERDIYLAGFKKAEDALDNATIDYIREEITPALSDGDYFEAFSTFMHESTYYLVDDPANLENDYDYSGIDEARNEYNEENNASGMPAFFFHWGFQLIASLVIAGIIVSIMVFQSGGKVTVNGNTYMDNSKIINRHDRFIRKTVTKQRKPQNNSGGGGGITGGGHSHSGSGGKF</sequence>
<dbReference type="RefSeq" id="WP_095330898.1">
    <property type="nucleotide sequence ID" value="NZ_CP026031.1"/>
</dbReference>
<dbReference type="Gene3D" id="3.10.310.50">
    <property type="match status" value="1"/>
</dbReference>
<keyword evidence="2" id="KW-1133">Transmembrane helix</keyword>
<protein>
    <recommendedName>
        <fullName evidence="4">TPM domain-containing protein</fullName>
    </recommendedName>
</protein>
<evidence type="ECO:0000259" key="4">
    <source>
        <dbReference type="Pfam" id="PF04536"/>
    </source>
</evidence>
<dbReference type="KEGG" id="bcir:C2I06_22890"/>
<dbReference type="AlphaFoldDB" id="A0A268FBF4"/>
<dbReference type="InterPro" id="IPR007621">
    <property type="entry name" value="TPM_dom"/>
</dbReference>
<reference evidence="5 6" key="1">
    <citation type="submission" date="2017-07" db="EMBL/GenBank/DDBJ databases">
        <title>Isolation and whole genome analysis of endospore-forming bacteria from heroin.</title>
        <authorList>
            <person name="Kalinowski J."/>
            <person name="Ahrens B."/>
            <person name="Al-Dilaimi A."/>
            <person name="Winkler A."/>
            <person name="Wibberg D."/>
            <person name="Schleenbecker U."/>
            <person name="Ruckert C."/>
            <person name="Wolfel R."/>
            <person name="Grass G."/>
        </authorList>
    </citation>
    <scope>NUCLEOTIDE SEQUENCE [LARGE SCALE GENOMIC DNA]</scope>
    <source>
        <strain evidence="5 6">7521-2</strain>
    </source>
</reference>
<evidence type="ECO:0000256" key="1">
    <source>
        <dbReference type="SAM" id="MobiDB-lite"/>
    </source>
</evidence>
<feature type="signal peptide" evidence="3">
    <location>
        <begin position="1"/>
        <end position="29"/>
    </location>
</feature>
<proteinExistence type="predicted"/>
<dbReference type="PANTHER" id="PTHR30373:SF2">
    <property type="entry name" value="UPF0603 PROTEIN YGCG"/>
    <property type="match status" value="1"/>
</dbReference>
<dbReference type="Proteomes" id="UP000216961">
    <property type="component" value="Unassembled WGS sequence"/>
</dbReference>
<feature type="region of interest" description="Disordered" evidence="1">
    <location>
        <begin position="252"/>
        <end position="283"/>
    </location>
</feature>
<evidence type="ECO:0000256" key="3">
    <source>
        <dbReference type="SAM" id="SignalP"/>
    </source>
</evidence>
<keyword evidence="3" id="KW-0732">Signal</keyword>
<dbReference type="EMBL" id="NPBQ01000083">
    <property type="protein sequence ID" value="PAD82706.1"/>
    <property type="molecule type" value="Genomic_DNA"/>
</dbReference>
<feature type="chain" id="PRO_5044198138" description="TPM domain-containing protein" evidence="3">
    <location>
        <begin position="30"/>
        <end position="283"/>
    </location>
</feature>
<organism evidence="5 6">
    <name type="scientific">Niallia circulans</name>
    <name type="common">Bacillus circulans</name>
    <dbReference type="NCBI Taxonomy" id="1397"/>
    <lineage>
        <taxon>Bacteria</taxon>
        <taxon>Bacillati</taxon>
        <taxon>Bacillota</taxon>
        <taxon>Bacilli</taxon>
        <taxon>Bacillales</taxon>
        <taxon>Bacillaceae</taxon>
        <taxon>Niallia</taxon>
    </lineage>
</organism>